<accession>A0A0F9RQY2</accession>
<organism evidence="1">
    <name type="scientific">marine sediment metagenome</name>
    <dbReference type="NCBI Taxonomy" id="412755"/>
    <lineage>
        <taxon>unclassified sequences</taxon>
        <taxon>metagenomes</taxon>
        <taxon>ecological metagenomes</taxon>
    </lineage>
</organism>
<feature type="non-terminal residue" evidence="1">
    <location>
        <position position="1"/>
    </location>
</feature>
<sequence>INNYQNNFLSHSNKKLAMEEDLREKFLEKNIIKIQEIKEYLNLLSNIVTTFSQKGSRMILTRPLSMLKSQINTMFNELSKKKNCSGLEMQEKKTTSKKVIILKNFLSRIFKIKKQN</sequence>
<reference evidence="1" key="1">
    <citation type="journal article" date="2015" name="Nature">
        <title>Complex archaea that bridge the gap between prokaryotes and eukaryotes.</title>
        <authorList>
            <person name="Spang A."/>
            <person name="Saw J.H."/>
            <person name="Jorgensen S.L."/>
            <person name="Zaremba-Niedzwiedzka K."/>
            <person name="Martijn J."/>
            <person name="Lind A.E."/>
            <person name="van Eijk R."/>
            <person name="Schleper C."/>
            <person name="Guy L."/>
            <person name="Ettema T.J."/>
        </authorList>
    </citation>
    <scope>NUCLEOTIDE SEQUENCE</scope>
</reference>
<dbReference type="EMBL" id="LAZR01003304">
    <property type="protein sequence ID" value="KKN19753.1"/>
    <property type="molecule type" value="Genomic_DNA"/>
</dbReference>
<dbReference type="AlphaFoldDB" id="A0A0F9RQY2"/>
<proteinExistence type="predicted"/>
<evidence type="ECO:0000313" key="1">
    <source>
        <dbReference type="EMBL" id="KKN19753.1"/>
    </source>
</evidence>
<name>A0A0F9RQY2_9ZZZZ</name>
<comment type="caution">
    <text evidence="1">The sequence shown here is derived from an EMBL/GenBank/DDBJ whole genome shotgun (WGS) entry which is preliminary data.</text>
</comment>
<gene>
    <name evidence="1" type="ORF">LCGC14_0942630</name>
</gene>
<protein>
    <submittedName>
        <fullName evidence="1">Uncharacterized protein</fullName>
    </submittedName>
</protein>